<organism evidence="6 7">
    <name type="scientific">Saccoglossus kowalevskii</name>
    <name type="common">Acorn worm</name>
    <dbReference type="NCBI Taxonomy" id="10224"/>
    <lineage>
        <taxon>Eukaryota</taxon>
        <taxon>Metazoa</taxon>
        <taxon>Hemichordata</taxon>
        <taxon>Enteropneusta</taxon>
        <taxon>Harrimaniidae</taxon>
        <taxon>Saccoglossus</taxon>
    </lineage>
</organism>
<dbReference type="PANTHER" id="PTHR10064">
    <property type="entry name" value="60S RIBOSOMAL PROTEIN L22"/>
    <property type="match status" value="1"/>
</dbReference>
<dbReference type="GeneID" id="100372346"/>
<evidence type="ECO:0000256" key="4">
    <source>
        <dbReference type="ARBA" id="ARBA00040613"/>
    </source>
</evidence>
<dbReference type="Proteomes" id="UP000694865">
    <property type="component" value="Unplaced"/>
</dbReference>
<evidence type="ECO:0000256" key="3">
    <source>
        <dbReference type="ARBA" id="ARBA00023274"/>
    </source>
</evidence>
<accession>A0ABM0MX24</accession>
<gene>
    <name evidence="7" type="primary">LOC100372346</name>
</gene>
<dbReference type="InterPro" id="IPR002671">
    <property type="entry name" value="Ribosomal_eL22"/>
</dbReference>
<dbReference type="PANTHER" id="PTHR10064:SF0">
    <property type="entry name" value="FI24544P1-RELATED"/>
    <property type="match status" value="1"/>
</dbReference>
<keyword evidence="6" id="KW-1185">Reference proteome</keyword>
<keyword evidence="3" id="KW-0687">Ribonucleoprotein</keyword>
<dbReference type="RefSeq" id="XP_006824565.1">
    <property type="nucleotide sequence ID" value="XM_006824502.1"/>
</dbReference>
<evidence type="ECO:0000256" key="1">
    <source>
        <dbReference type="ARBA" id="ARBA00007817"/>
    </source>
</evidence>
<name>A0ABM0MX24_SACKO</name>
<evidence type="ECO:0000256" key="2">
    <source>
        <dbReference type="ARBA" id="ARBA00022980"/>
    </source>
</evidence>
<evidence type="ECO:0000313" key="7">
    <source>
        <dbReference type="RefSeq" id="XP_006824565.1"/>
    </source>
</evidence>
<evidence type="ECO:0000313" key="6">
    <source>
        <dbReference type="Proteomes" id="UP000694865"/>
    </source>
</evidence>
<reference evidence="7" key="1">
    <citation type="submission" date="2025-08" db="UniProtKB">
        <authorList>
            <consortium name="RefSeq"/>
        </authorList>
    </citation>
    <scope>IDENTIFICATION</scope>
    <source>
        <tissue evidence="7">Testes</tissue>
    </source>
</reference>
<feature type="non-terminal residue" evidence="7">
    <location>
        <position position="1"/>
    </location>
</feature>
<dbReference type="InterPro" id="IPR038526">
    <property type="entry name" value="Ribosomal_eL22_sf"/>
</dbReference>
<comment type="similarity">
    <text evidence="1">Belongs to the eukaryotic ribosomal protein eL22 family.</text>
</comment>
<proteinExistence type="inferred from homology"/>
<dbReference type="Gene3D" id="3.30.1360.210">
    <property type="match status" value="1"/>
</dbReference>
<dbReference type="Pfam" id="PF01776">
    <property type="entry name" value="Ribosomal_L22e"/>
    <property type="match status" value="1"/>
</dbReference>
<sequence>PTGSHLEQFLTERIKVDGKTGNLGNNVSIERNKSKLIVTADIAFSKRYLKYLTKKYLKKNNLRDWLRVVASNKDTYELRYFQINQDEDEDDEDES</sequence>
<evidence type="ECO:0000256" key="5">
    <source>
        <dbReference type="ARBA" id="ARBA00041214"/>
    </source>
</evidence>
<protein>
    <recommendedName>
        <fullName evidence="4">Large ribosomal subunit protein eL22</fullName>
    </recommendedName>
    <alternativeName>
        <fullName evidence="5">60S ribosomal protein L22</fullName>
    </alternativeName>
</protein>
<keyword evidence="2" id="KW-0689">Ribosomal protein</keyword>